<dbReference type="EMBL" id="MJIL01000095">
    <property type="protein sequence ID" value="OLQ71234.1"/>
    <property type="molecule type" value="Genomic_DNA"/>
</dbReference>
<keyword evidence="1" id="KW-0472">Membrane</keyword>
<keyword evidence="3" id="KW-1185">Reference proteome</keyword>
<protein>
    <submittedName>
        <fullName evidence="2">Uncharacterized protein</fullName>
    </submittedName>
</protein>
<gene>
    <name evidence="2" type="ORF">BIT28_03460</name>
</gene>
<sequence length="99" mass="11075">MTIKRKVRPNLTNYDVLELIQEELRQSEKRIVRKVIIAVSAGVLMVLLFIVITISTQGKTVRDYAAEAMKKAFEAERAVHIIDEAAGTNFLDQSKSGAN</sequence>
<keyword evidence="1" id="KW-0812">Transmembrane</keyword>
<evidence type="ECO:0000313" key="2">
    <source>
        <dbReference type="EMBL" id="OLQ71234.1"/>
    </source>
</evidence>
<dbReference type="Proteomes" id="UP000186905">
    <property type="component" value="Unassembled WGS sequence"/>
</dbReference>
<comment type="caution">
    <text evidence="2">The sequence shown here is derived from an EMBL/GenBank/DDBJ whole genome shotgun (WGS) entry which is preliminary data.</text>
</comment>
<organism evidence="2 3">
    <name type="scientific">Photobacterium proteolyticum</name>
    <dbReference type="NCBI Taxonomy" id="1903952"/>
    <lineage>
        <taxon>Bacteria</taxon>
        <taxon>Pseudomonadati</taxon>
        <taxon>Pseudomonadota</taxon>
        <taxon>Gammaproteobacteria</taxon>
        <taxon>Vibrionales</taxon>
        <taxon>Vibrionaceae</taxon>
        <taxon>Photobacterium</taxon>
    </lineage>
</organism>
<reference evidence="2 3" key="1">
    <citation type="submission" date="2016-09" db="EMBL/GenBank/DDBJ databases">
        <title>Photobacterium proteolyticum sp. nov. a protease producing bacterium isolated from ocean sediments of Laizhou Bay.</title>
        <authorList>
            <person name="Li Y."/>
        </authorList>
    </citation>
    <scope>NUCLEOTIDE SEQUENCE [LARGE SCALE GENOMIC DNA]</scope>
    <source>
        <strain evidence="2 3">13-12</strain>
    </source>
</reference>
<dbReference type="OrthoDB" id="5828525at2"/>
<feature type="transmembrane region" description="Helical" evidence="1">
    <location>
        <begin position="35"/>
        <end position="54"/>
    </location>
</feature>
<dbReference type="AlphaFoldDB" id="A0A1Q9GA71"/>
<proteinExistence type="predicted"/>
<dbReference type="RefSeq" id="WP_075767514.1">
    <property type="nucleotide sequence ID" value="NZ_MJIL01000095.1"/>
</dbReference>
<accession>A0A1Q9GA71</accession>
<keyword evidence="1" id="KW-1133">Transmembrane helix</keyword>
<evidence type="ECO:0000256" key="1">
    <source>
        <dbReference type="SAM" id="Phobius"/>
    </source>
</evidence>
<name>A0A1Q9GA71_9GAMM</name>
<evidence type="ECO:0000313" key="3">
    <source>
        <dbReference type="Proteomes" id="UP000186905"/>
    </source>
</evidence>